<dbReference type="Proteomes" id="UP000054771">
    <property type="component" value="Unassembled WGS sequence"/>
</dbReference>
<gene>
    <name evidence="1" type="ORF">ASPCAL05549</name>
</gene>
<dbReference type="AlphaFoldDB" id="A0A0U5FYH4"/>
<proteinExistence type="predicted"/>
<sequence>MSFVVSSYSFGVLTLLFHPPFCVKVSLYRLKHQPKTALPLTRIIMPDLARLFETFSRLKVVISTRPYQCPDVMWPVNLLSLNEPSTIRTNQSVVTRTREHMS</sequence>
<dbReference type="EMBL" id="CDMC01000004">
    <property type="protein sequence ID" value="CEL04419.1"/>
    <property type="molecule type" value="Genomic_DNA"/>
</dbReference>
<evidence type="ECO:0000313" key="2">
    <source>
        <dbReference type="Proteomes" id="UP000054771"/>
    </source>
</evidence>
<keyword evidence="2" id="KW-1185">Reference proteome</keyword>
<organism evidence="1 2">
    <name type="scientific">Aspergillus calidoustus</name>
    <dbReference type="NCBI Taxonomy" id="454130"/>
    <lineage>
        <taxon>Eukaryota</taxon>
        <taxon>Fungi</taxon>
        <taxon>Dikarya</taxon>
        <taxon>Ascomycota</taxon>
        <taxon>Pezizomycotina</taxon>
        <taxon>Eurotiomycetes</taxon>
        <taxon>Eurotiomycetidae</taxon>
        <taxon>Eurotiales</taxon>
        <taxon>Aspergillaceae</taxon>
        <taxon>Aspergillus</taxon>
        <taxon>Aspergillus subgen. Nidulantes</taxon>
    </lineage>
</organism>
<protein>
    <submittedName>
        <fullName evidence="1">Uncharacterized protein</fullName>
    </submittedName>
</protein>
<reference evidence="2" key="1">
    <citation type="journal article" date="2016" name="Genome Announc.">
        <title>Draft genome sequences of fungus Aspergillus calidoustus.</title>
        <authorList>
            <person name="Horn F."/>
            <person name="Linde J."/>
            <person name="Mattern D.J."/>
            <person name="Walther G."/>
            <person name="Guthke R."/>
            <person name="Scherlach K."/>
            <person name="Martin K."/>
            <person name="Brakhage A.A."/>
            <person name="Petzke L."/>
            <person name="Valiante V."/>
        </authorList>
    </citation>
    <scope>NUCLEOTIDE SEQUENCE [LARGE SCALE GENOMIC DNA]</scope>
    <source>
        <strain evidence="2">SF006504</strain>
    </source>
</reference>
<evidence type="ECO:0000313" key="1">
    <source>
        <dbReference type="EMBL" id="CEL04419.1"/>
    </source>
</evidence>
<accession>A0A0U5FYH4</accession>
<name>A0A0U5FYH4_ASPCI</name>